<dbReference type="PROSITE" id="PS51352">
    <property type="entry name" value="THIOREDOXIN_2"/>
    <property type="match status" value="1"/>
</dbReference>
<protein>
    <submittedName>
        <fullName evidence="3">Alkyl hydroperoxide reductase</fullName>
    </submittedName>
</protein>
<dbReference type="RefSeq" id="WP_200237096.1">
    <property type="nucleotide sequence ID" value="NZ_NRRV01000023.1"/>
</dbReference>
<sequence>MNPAKVLVVTVLAGTLSIGAALFGERWFAKQDIDLSGRGDDGRIATLPDLRLPDLSGQEIASNAWGGKVVVLNFWATWCPPCLREMPMLDELQRGVDAGELQVVGIAIDAREAVERFLAENQVEYQILLGDADTVALSRRLGNRTGGLPFTVVFDPLGRRVFSHTGEITADLVRARILPLLDQETG</sequence>
<dbReference type="PANTHER" id="PTHR42852">
    <property type="entry name" value="THIOL:DISULFIDE INTERCHANGE PROTEIN DSBE"/>
    <property type="match status" value="1"/>
</dbReference>
<dbReference type="EMBL" id="NRRV01000023">
    <property type="protein sequence ID" value="MBK1631223.1"/>
    <property type="molecule type" value="Genomic_DNA"/>
</dbReference>
<dbReference type="InterPro" id="IPR050553">
    <property type="entry name" value="Thioredoxin_ResA/DsbE_sf"/>
</dbReference>
<proteinExistence type="predicted"/>
<name>A0ABS1CH98_9GAMM</name>
<dbReference type="PANTHER" id="PTHR42852:SF17">
    <property type="entry name" value="THIOREDOXIN-LIKE PROTEIN HI_1115"/>
    <property type="match status" value="1"/>
</dbReference>
<keyword evidence="1" id="KW-0676">Redox-active center</keyword>
<dbReference type="Proteomes" id="UP000748752">
    <property type="component" value="Unassembled WGS sequence"/>
</dbReference>
<dbReference type="Gene3D" id="3.40.30.10">
    <property type="entry name" value="Glutaredoxin"/>
    <property type="match status" value="1"/>
</dbReference>
<evidence type="ECO:0000313" key="3">
    <source>
        <dbReference type="EMBL" id="MBK1631223.1"/>
    </source>
</evidence>
<dbReference type="InterPro" id="IPR017937">
    <property type="entry name" value="Thioredoxin_CS"/>
</dbReference>
<dbReference type="Pfam" id="PF00578">
    <property type="entry name" value="AhpC-TSA"/>
    <property type="match status" value="1"/>
</dbReference>
<keyword evidence="4" id="KW-1185">Reference proteome</keyword>
<evidence type="ECO:0000259" key="2">
    <source>
        <dbReference type="PROSITE" id="PS51352"/>
    </source>
</evidence>
<evidence type="ECO:0000256" key="1">
    <source>
        <dbReference type="ARBA" id="ARBA00023284"/>
    </source>
</evidence>
<dbReference type="SUPFAM" id="SSF52833">
    <property type="entry name" value="Thioredoxin-like"/>
    <property type="match status" value="1"/>
</dbReference>
<dbReference type="CDD" id="cd02966">
    <property type="entry name" value="TlpA_like_family"/>
    <property type="match status" value="1"/>
</dbReference>
<accession>A0ABS1CH98</accession>
<gene>
    <name evidence="3" type="ORF">CKO31_10830</name>
</gene>
<dbReference type="PROSITE" id="PS00194">
    <property type="entry name" value="THIOREDOXIN_1"/>
    <property type="match status" value="1"/>
</dbReference>
<organism evidence="3 4">
    <name type="scientific">Thiohalocapsa halophila</name>
    <dbReference type="NCBI Taxonomy" id="69359"/>
    <lineage>
        <taxon>Bacteria</taxon>
        <taxon>Pseudomonadati</taxon>
        <taxon>Pseudomonadota</taxon>
        <taxon>Gammaproteobacteria</taxon>
        <taxon>Chromatiales</taxon>
        <taxon>Chromatiaceae</taxon>
        <taxon>Thiohalocapsa</taxon>
    </lineage>
</organism>
<dbReference type="InterPro" id="IPR000866">
    <property type="entry name" value="AhpC/TSA"/>
</dbReference>
<evidence type="ECO:0000313" key="4">
    <source>
        <dbReference type="Proteomes" id="UP000748752"/>
    </source>
</evidence>
<reference evidence="3 4" key="1">
    <citation type="journal article" date="2020" name="Microorganisms">
        <title>Osmotic Adaptation and Compatible Solute Biosynthesis of Phototrophic Bacteria as Revealed from Genome Analyses.</title>
        <authorList>
            <person name="Imhoff J.F."/>
            <person name="Rahn T."/>
            <person name="Kunzel S."/>
            <person name="Keller A."/>
            <person name="Neulinger S.C."/>
        </authorList>
    </citation>
    <scope>NUCLEOTIDE SEQUENCE [LARGE SCALE GENOMIC DNA]</scope>
    <source>
        <strain evidence="3 4">DSM 6210</strain>
    </source>
</reference>
<dbReference type="InterPro" id="IPR036249">
    <property type="entry name" value="Thioredoxin-like_sf"/>
</dbReference>
<feature type="domain" description="Thioredoxin" evidence="2">
    <location>
        <begin position="41"/>
        <end position="182"/>
    </location>
</feature>
<comment type="caution">
    <text evidence="3">The sequence shown here is derived from an EMBL/GenBank/DDBJ whole genome shotgun (WGS) entry which is preliminary data.</text>
</comment>
<dbReference type="InterPro" id="IPR013766">
    <property type="entry name" value="Thioredoxin_domain"/>
</dbReference>